<feature type="transmembrane region" description="Helical" evidence="7">
    <location>
        <begin position="177"/>
        <end position="196"/>
    </location>
</feature>
<feature type="transmembrane region" description="Helical" evidence="7">
    <location>
        <begin position="91"/>
        <end position="113"/>
    </location>
</feature>
<protein>
    <recommendedName>
        <fullName evidence="8">EamA domain-containing protein</fullName>
    </recommendedName>
</protein>
<gene>
    <name evidence="9" type="ORF">VV01_12445</name>
</gene>
<dbReference type="InterPro" id="IPR000620">
    <property type="entry name" value="EamA_dom"/>
</dbReference>
<evidence type="ECO:0000256" key="4">
    <source>
        <dbReference type="ARBA" id="ARBA00022989"/>
    </source>
</evidence>
<name>A0A0L6CIZ8_9MICO</name>
<dbReference type="Proteomes" id="UP000037397">
    <property type="component" value="Unassembled WGS sequence"/>
</dbReference>
<dbReference type="InterPro" id="IPR037185">
    <property type="entry name" value="EmrE-like"/>
</dbReference>
<keyword evidence="10" id="KW-1185">Reference proteome</keyword>
<evidence type="ECO:0000256" key="6">
    <source>
        <dbReference type="SAM" id="MobiDB-lite"/>
    </source>
</evidence>
<dbReference type="STRING" id="1631356.VV01_12445"/>
<evidence type="ECO:0000256" key="7">
    <source>
        <dbReference type="SAM" id="Phobius"/>
    </source>
</evidence>
<sequence length="305" mass="31111">MRLQPRLAVTVAFLYALGYPVGALGVEAMAPGPLLTARFVLSAIALAVIARVSGAWWPRGTQLRDAVVVGLLTEAVQFISCYEAMRLGVSPVLVALVVAMNPLATTLLAAVLLGERVSARRVVALVLALVAVVVAFAGRVADVGGLDSASLAPLVALLGLSLGGVLQQRRLVGVDAVPVSAIGVTASIPFAVAFSLTAPVEVYDARQALLSVLAMVVLSSVLGMTLYLHAVKQAGAAQVAMLFAVIPSGAALLTWLLIGTRPDLGVLVGLVIGALACVVGRESRRRRPTGDVGVPAPAASVGAHT</sequence>
<comment type="similarity">
    <text evidence="2">Belongs to the EamA transporter family.</text>
</comment>
<dbReference type="EMBL" id="LAIR01000002">
    <property type="protein sequence ID" value="KNX37776.1"/>
    <property type="molecule type" value="Genomic_DNA"/>
</dbReference>
<feature type="transmembrane region" description="Helical" evidence="7">
    <location>
        <begin position="146"/>
        <end position="165"/>
    </location>
</feature>
<feature type="transmembrane region" description="Helical" evidence="7">
    <location>
        <begin position="264"/>
        <end position="280"/>
    </location>
</feature>
<evidence type="ECO:0000313" key="9">
    <source>
        <dbReference type="EMBL" id="KNX37776.1"/>
    </source>
</evidence>
<dbReference type="SUPFAM" id="SSF103481">
    <property type="entry name" value="Multidrug resistance efflux transporter EmrE"/>
    <property type="match status" value="2"/>
</dbReference>
<dbReference type="AlphaFoldDB" id="A0A0L6CIZ8"/>
<comment type="caution">
    <text evidence="9">The sequence shown here is derived from an EMBL/GenBank/DDBJ whole genome shotgun (WGS) entry which is preliminary data.</text>
</comment>
<accession>A0A0L6CIZ8</accession>
<dbReference type="PATRIC" id="fig|1631356.3.peg.2438"/>
<evidence type="ECO:0000256" key="2">
    <source>
        <dbReference type="ARBA" id="ARBA00007362"/>
    </source>
</evidence>
<dbReference type="RefSeq" id="WP_050670166.1">
    <property type="nucleotide sequence ID" value="NZ_LAIR01000002.1"/>
</dbReference>
<reference evidence="10" key="1">
    <citation type="submission" date="2015-03" db="EMBL/GenBank/DDBJ databases">
        <title>Luteipulveratus halotolerans sp. nov., a novel actinobacterium (Dermacoccaceae) from Sarawak, Malaysia.</title>
        <authorList>
            <person name="Juboi H."/>
            <person name="Basik A."/>
            <person name="Shamsul S.S."/>
            <person name="Arnold P."/>
            <person name="Schmitt E.K."/>
            <person name="Sanglier J.-J."/>
            <person name="Yeo T."/>
        </authorList>
    </citation>
    <scope>NUCLEOTIDE SEQUENCE [LARGE SCALE GENOMIC DNA]</scope>
    <source>
        <strain evidence="10">C296001</strain>
    </source>
</reference>
<feature type="region of interest" description="Disordered" evidence="6">
    <location>
        <begin position="286"/>
        <end position="305"/>
    </location>
</feature>
<dbReference type="PANTHER" id="PTHR32322:SF2">
    <property type="entry name" value="EAMA DOMAIN-CONTAINING PROTEIN"/>
    <property type="match status" value="1"/>
</dbReference>
<evidence type="ECO:0000259" key="8">
    <source>
        <dbReference type="Pfam" id="PF00892"/>
    </source>
</evidence>
<proteinExistence type="inferred from homology"/>
<evidence type="ECO:0000256" key="5">
    <source>
        <dbReference type="ARBA" id="ARBA00023136"/>
    </source>
</evidence>
<keyword evidence="3 7" id="KW-0812">Transmembrane</keyword>
<feature type="domain" description="EamA" evidence="8">
    <location>
        <begin position="154"/>
        <end position="278"/>
    </location>
</feature>
<feature type="transmembrane region" description="Helical" evidence="7">
    <location>
        <begin position="122"/>
        <end position="140"/>
    </location>
</feature>
<keyword evidence="5 7" id="KW-0472">Membrane</keyword>
<organism evidence="9 10">
    <name type="scientific">Luteipulveratus halotolerans</name>
    <dbReference type="NCBI Taxonomy" id="1631356"/>
    <lineage>
        <taxon>Bacteria</taxon>
        <taxon>Bacillati</taxon>
        <taxon>Actinomycetota</taxon>
        <taxon>Actinomycetes</taxon>
        <taxon>Micrococcales</taxon>
        <taxon>Dermacoccaceae</taxon>
        <taxon>Luteipulveratus</taxon>
    </lineage>
</organism>
<evidence type="ECO:0000313" key="10">
    <source>
        <dbReference type="Proteomes" id="UP000037397"/>
    </source>
</evidence>
<evidence type="ECO:0000256" key="1">
    <source>
        <dbReference type="ARBA" id="ARBA00004141"/>
    </source>
</evidence>
<dbReference type="GO" id="GO:0016020">
    <property type="term" value="C:membrane"/>
    <property type="evidence" value="ECO:0007669"/>
    <property type="project" value="UniProtKB-SubCell"/>
</dbReference>
<dbReference type="InterPro" id="IPR050638">
    <property type="entry name" value="AA-Vitamin_Transporters"/>
</dbReference>
<feature type="domain" description="EamA" evidence="8">
    <location>
        <begin position="7"/>
        <end position="135"/>
    </location>
</feature>
<dbReference type="OrthoDB" id="4055477at2"/>
<comment type="subcellular location">
    <subcellularLocation>
        <location evidence="1">Membrane</location>
        <topology evidence="1">Multi-pass membrane protein</topology>
    </subcellularLocation>
</comment>
<evidence type="ECO:0000256" key="3">
    <source>
        <dbReference type="ARBA" id="ARBA00022692"/>
    </source>
</evidence>
<feature type="transmembrane region" description="Helical" evidence="7">
    <location>
        <begin position="208"/>
        <end position="228"/>
    </location>
</feature>
<feature type="transmembrane region" description="Helical" evidence="7">
    <location>
        <begin position="240"/>
        <end position="258"/>
    </location>
</feature>
<feature type="compositionally biased region" description="Low complexity" evidence="6">
    <location>
        <begin position="292"/>
        <end position="305"/>
    </location>
</feature>
<keyword evidence="4 7" id="KW-1133">Transmembrane helix</keyword>
<dbReference type="Pfam" id="PF00892">
    <property type="entry name" value="EamA"/>
    <property type="match status" value="2"/>
</dbReference>
<feature type="transmembrane region" description="Helical" evidence="7">
    <location>
        <begin position="35"/>
        <end position="54"/>
    </location>
</feature>
<feature type="transmembrane region" description="Helical" evidence="7">
    <location>
        <begin position="66"/>
        <end position="85"/>
    </location>
</feature>
<dbReference type="PANTHER" id="PTHR32322">
    <property type="entry name" value="INNER MEMBRANE TRANSPORTER"/>
    <property type="match status" value="1"/>
</dbReference>